<feature type="compositionally biased region" description="Polar residues" evidence="3">
    <location>
        <begin position="46"/>
        <end position="55"/>
    </location>
</feature>
<dbReference type="AlphaFoldDB" id="A0A914SDI7"/>
<sequence>MHTSDIHSAKRISFNINDQSEFAKAVAEYKKGLPSLPENDEDIGGLTSTQPSISEGATVPEVKKVEAQDAAAKSDPIPPPLKPEDEERINSDSSHLRRSPNIDATLPQVRTLGGARIDQMYATYAAFFGLLILYDSMTKSIASGSTSRRVNPGYTGLYNLGNTCFMNSTLQALFNTRSLRCVFTRKRFAELCQTVSQLHCGTCQAQSVTFEEVTQLSVELPTKGASTIIDCIKTHFKPVVLDGSCKWHCPKCKTLRVATRVTRIWKLPKVLVVHLKRFSFVVDGWEKNDSLIHFDCLPLDISSVVHPLIRDKAPPRNECYNLYAVTNHSGRLNSGHYTSVMHNEDTKEWLFYDDDSVTPINADSICSKNAYILYFKKANL</sequence>
<evidence type="ECO:0000256" key="1">
    <source>
        <dbReference type="ARBA" id="ARBA00000707"/>
    </source>
</evidence>
<evidence type="ECO:0000259" key="4">
    <source>
        <dbReference type="PROSITE" id="PS50235"/>
    </source>
</evidence>
<dbReference type="SUPFAM" id="SSF54001">
    <property type="entry name" value="Cysteine proteinases"/>
    <property type="match status" value="1"/>
</dbReference>
<dbReference type="PROSITE" id="PS50235">
    <property type="entry name" value="USP_3"/>
    <property type="match status" value="1"/>
</dbReference>
<keyword evidence="2" id="KW-0378">Hydrolase</keyword>
<feature type="region of interest" description="Disordered" evidence="3">
    <location>
        <begin position="33"/>
        <end position="102"/>
    </location>
</feature>
<dbReference type="Proteomes" id="UP000887564">
    <property type="component" value="Unplaced"/>
</dbReference>
<dbReference type="GO" id="GO:0016579">
    <property type="term" value="P:protein deubiquitination"/>
    <property type="evidence" value="ECO:0007669"/>
    <property type="project" value="InterPro"/>
</dbReference>
<evidence type="ECO:0000313" key="5">
    <source>
        <dbReference type="Proteomes" id="UP000887564"/>
    </source>
</evidence>
<dbReference type="InterPro" id="IPR028889">
    <property type="entry name" value="USP"/>
</dbReference>
<dbReference type="GO" id="GO:0006508">
    <property type="term" value="P:proteolysis"/>
    <property type="evidence" value="ECO:0007669"/>
    <property type="project" value="UniProtKB-KW"/>
</dbReference>
<accession>A0A914SDI7</accession>
<keyword evidence="5" id="KW-1185">Reference proteome</keyword>
<keyword evidence="2" id="KW-0788">Thiol protease</keyword>
<keyword evidence="2" id="KW-0833">Ubl conjugation pathway</keyword>
<dbReference type="EC" id="3.4.19.12" evidence="2"/>
<dbReference type="CDD" id="cd02674">
    <property type="entry name" value="Peptidase_C19R"/>
    <property type="match status" value="1"/>
</dbReference>
<dbReference type="PANTHER" id="PTHR21646:SF91">
    <property type="entry name" value="USP DOMAIN-CONTAINING PROTEIN"/>
    <property type="match status" value="1"/>
</dbReference>
<feature type="domain" description="USP" evidence="4">
    <location>
        <begin position="1"/>
        <end position="378"/>
    </location>
</feature>
<evidence type="ECO:0000313" key="6">
    <source>
        <dbReference type="WBParaSite" id="PEQ_0001213101-mRNA-1"/>
    </source>
</evidence>
<dbReference type="PANTHER" id="PTHR21646">
    <property type="entry name" value="UBIQUITIN CARBOXYL-TERMINAL HYDROLASE"/>
    <property type="match status" value="1"/>
</dbReference>
<dbReference type="PROSITE" id="PS00973">
    <property type="entry name" value="USP_2"/>
    <property type="match status" value="1"/>
</dbReference>
<keyword evidence="2" id="KW-0645">Protease</keyword>
<dbReference type="Gene3D" id="3.90.70.10">
    <property type="entry name" value="Cysteine proteinases"/>
    <property type="match status" value="2"/>
</dbReference>
<comment type="similarity">
    <text evidence="2">Belongs to the peptidase C19 family.</text>
</comment>
<evidence type="ECO:0000256" key="2">
    <source>
        <dbReference type="RuleBase" id="RU366025"/>
    </source>
</evidence>
<dbReference type="GO" id="GO:0004843">
    <property type="term" value="F:cysteine-type deubiquitinase activity"/>
    <property type="evidence" value="ECO:0007669"/>
    <property type="project" value="UniProtKB-UniRule"/>
</dbReference>
<comment type="catalytic activity">
    <reaction evidence="1 2">
        <text>Thiol-dependent hydrolysis of ester, thioester, amide, peptide and isopeptide bonds formed by the C-terminal Gly of ubiquitin (a 76-residue protein attached to proteins as an intracellular targeting signal).</text>
        <dbReference type="EC" id="3.4.19.12"/>
    </reaction>
</comment>
<dbReference type="InterPro" id="IPR038765">
    <property type="entry name" value="Papain-like_cys_pep_sf"/>
</dbReference>
<reference evidence="6" key="1">
    <citation type="submission" date="2022-11" db="UniProtKB">
        <authorList>
            <consortium name="WormBaseParasite"/>
        </authorList>
    </citation>
    <scope>IDENTIFICATION</scope>
</reference>
<dbReference type="WBParaSite" id="PEQ_0001213101-mRNA-1">
    <property type="protein sequence ID" value="PEQ_0001213101-mRNA-1"/>
    <property type="gene ID" value="PEQ_0001213101"/>
</dbReference>
<protein>
    <recommendedName>
        <fullName evidence="2">Ubiquitin carboxyl-terminal hydrolase</fullName>
        <ecNumber evidence="2">3.4.19.12</ecNumber>
    </recommendedName>
</protein>
<name>A0A914SDI7_PAREQ</name>
<organism evidence="5 6">
    <name type="scientific">Parascaris equorum</name>
    <name type="common">Equine roundworm</name>
    <dbReference type="NCBI Taxonomy" id="6256"/>
    <lineage>
        <taxon>Eukaryota</taxon>
        <taxon>Metazoa</taxon>
        <taxon>Ecdysozoa</taxon>
        <taxon>Nematoda</taxon>
        <taxon>Chromadorea</taxon>
        <taxon>Rhabditida</taxon>
        <taxon>Spirurina</taxon>
        <taxon>Ascaridomorpha</taxon>
        <taxon>Ascaridoidea</taxon>
        <taxon>Ascarididae</taxon>
        <taxon>Parascaris</taxon>
    </lineage>
</organism>
<dbReference type="InterPro" id="IPR001394">
    <property type="entry name" value="Peptidase_C19_UCH"/>
</dbReference>
<dbReference type="InterPro" id="IPR050185">
    <property type="entry name" value="Ub_carboxyl-term_hydrolase"/>
</dbReference>
<proteinExistence type="inferred from homology"/>
<dbReference type="InterPro" id="IPR018200">
    <property type="entry name" value="USP_CS"/>
</dbReference>
<dbReference type="Pfam" id="PF00443">
    <property type="entry name" value="UCH"/>
    <property type="match status" value="1"/>
</dbReference>
<evidence type="ECO:0000256" key="3">
    <source>
        <dbReference type="SAM" id="MobiDB-lite"/>
    </source>
</evidence>
<dbReference type="PROSITE" id="PS00972">
    <property type="entry name" value="USP_1"/>
    <property type="match status" value="1"/>
</dbReference>